<dbReference type="KEGG" id="tpr:Tpau_0313"/>
<dbReference type="HOGENOM" id="CLU_101788_0_0_11"/>
<evidence type="ECO:0000256" key="1">
    <source>
        <dbReference type="ARBA" id="ARBA00022729"/>
    </source>
</evidence>
<reference evidence="3 4" key="2">
    <citation type="journal article" date="2011" name="Stand. Genomic Sci.">
        <title>Complete genome sequence of Tsukamurella paurometabola type strain (no. 33).</title>
        <authorList>
            <person name="Munk A.C."/>
            <person name="Lapidus A."/>
            <person name="Lucas S."/>
            <person name="Nolan M."/>
            <person name="Tice H."/>
            <person name="Cheng J.F."/>
            <person name="Del Rio T.G."/>
            <person name="Goodwin L."/>
            <person name="Pitluck S."/>
            <person name="Liolios K."/>
            <person name="Huntemann M."/>
            <person name="Ivanova N."/>
            <person name="Mavromatis K."/>
            <person name="Mikhailova N."/>
            <person name="Pati A."/>
            <person name="Chen A."/>
            <person name="Palaniappan K."/>
            <person name="Tapia R."/>
            <person name="Han C."/>
            <person name="Land M."/>
            <person name="Hauser L."/>
            <person name="Chang Y.J."/>
            <person name="Jeffries C.D."/>
            <person name="Brettin T."/>
            <person name="Yasawong M."/>
            <person name="Brambilla E.M."/>
            <person name="Rohde M."/>
            <person name="Sikorski J."/>
            <person name="Goker M."/>
            <person name="Detter J.C."/>
            <person name="Woyke T."/>
            <person name="Bristow J."/>
            <person name="Eisen J.A."/>
            <person name="Markowitz V."/>
            <person name="Hugenholtz P."/>
            <person name="Kyrpides N.C."/>
            <person name="Klenk H.P."/>
        </authorList>
    </citation>
    <scope>NUCLEOTIDE SEQUENCE [LARGE SCALE GENOMIC DNA]</scope>
    <source>
        <strain evidence="4">ATCC 8368 / DSM 20162 / CCUG 35730 / CIP 100753 / JCM 10117 / KCTC 9821 / NBRC 16120 / NCIMB 702349 / NCTC 13040</strain>
    </source>
</reference>
<accession>D5URA6</accession>
<protein>
    <submittedName>
        <fullName evidence="3">Lipoprotein LpqT, predicted</fullName>
    </submittedName>
</protein>
<dbReference type="InterPro" id="IPR019674">
    <property type="entry name" value="Lipoprotein_LpqN/LpqT-like"/>
</dbReference>
<dbReference type="AlphaFoldDB" id="D5URA6"/>
<evidence type="ECO:0000256" key="2">
    <source>
        <dbReference type="SAM" id="SignalP"/>
    </source>
</evidence>
<name>D5URA6_TSUPD</name>
<feature type="chain" id="PRO_5039491960" evidence="2">
    <location>
        <begin position="18"/>
        <end position="209"/>
    </location>
</feature>
<dbReference type="PROSITE" id="PS51257">
    <property type="entry name" value="PROKAR_LIPOPROTEIN"/>
    <property type="match status" value="1"/>
</dbReference>
<dbReference type="EMBL" id="CP001966">
    <property type="protein sequence ID" value="ADG76959.1"/>
    <property type="molecule type" value="Genomic_DNA"/>
</dbReference>
<dbReference type="RefSeq" id="WP_013125005.1">
    <property type="nucleotide sequence ID" value="NC_014158.1"/>
</dbReference>
<keyword evidence="3" id="KW-0449">Lipoprotein</keyword>
<sequence>MRRTLFALLTTAAVLVAAGCSGSSDEAPATTTTAATDMTLDEYLKSHGVAVVAQTAADLKGVRIAVQQPPNWFVDSAFQLPNTFAVIADTRATSEGFTPNATVLVHRLTGDIDPAEAIRRGPVDTTRYPGFRQDSVQIGTRDGDPSSTIRGSYDDGKGRRLAVSSTYVIHSGAQQRLAVQLLVTTTEKQAQTLRGDVQTLVDGLKITDV</sequence>
<keyword evidence="1 2" id="KW-0732">Signal</keyword>
<evidence type="ECO:0000313" key="3">
    <source>
        <dbReference type="EMBL" id="ADG76959.1"/>
    </source>
</evidence>
<gene>
    <name evidence="3" type="ordered locus">Tpau_0313</name>
</gene>
<dbReference type="Gene3D" id="3.40.1000.10">
    <property type="entry name" value="Mog1/PsbP, alpha/beta/alpha sandwich"/>
    <property type="match status" value="1"/>
</dbReference>
<reference evidence="4" key="1">
    <citation type="submission" date="2010-03" db="EMBL/GenBank/DDBJ databases">
        <title>The complete chromosome of Tsukamurella paurometabola DSM 20162.</title>
        <authorList>
            <consortium name="US DOE Joint Genome Institute (JGI-PGF)"/>
            <person name="Lucas S."/>
            <person name="Copeland A."/>
            <person name="Lapidus A."/>
            <person name="Glavina del Rio T."/>
            <person name="Dalin E."/>
            <person name="Tice H."/>
            <person name="Bruce D."/>
            <person name="Goodwin L."/>
            <person name="Pitluck S."/>
            <person name="Kyrpides N."/>
            <person name="Mavromatis K."/>
            <person name="Ivanova N."/>
            <person name="Mikhailova N."/>
            <person name="Munk A.C."/>
            <person name="Brettin T."/>
            <person name="Detter J.C."/>
            <person name="Tapia R."/>
            <person name="Han C."/>
            <person name="Larimer F."/>
            <person name="Land M."/>
            <person name="Hauser L."/>
            <person name="Markowitz V."/>
            <person name="Cheng J.-F."/>
            <person name="Hugenholtz P."/>
            <person name="Woyke T."/>
            <person name="Wu D."/>
            <person name="Jando M."/>
            <person name="Brambilla E."/>
            <person name="Klenk H.-P."/>
            <person name="Eisen J.A."/>
        </authorList>
    </citation>
    <scope>NUCLEOTIDE SEQUENCE [LARGE SCALE GENOMIC DNA]</scope>
    <source>
        <strain evidence="4">ATCC 8368 / DSM 20162 / CCUG 35730 / CIP 100753 / JCM 10117 / KCTC 9821 / NBRC 16120 / NCIMB 702349 / NCTC 13040</strain>
    </source>
</reference>
<keyword evidence="4" id="KW-1185">Reference proteome</keyword>
<dbReference type="Pfam" id="PF10738">
    <property type="entry name" value="Lpp-LpqN"/>
    <property type="match status" value="1"/>
</dbReference>
<feature type="signal peptide" evidence="2">
    <location>
        <begin position="1"/>
        <end position="17"/>
    </location>
</feature>
<evidence type="ECO:0000313" key="4">
    <source>
        <dbReference type="Proteomes" id="UP000001213"/>
    </source>
</evidence>
<proteinExistence type="predicted"/>
<organism evidence="3 4">
    <name type="scientific">Tsukamurella paurometabola (strain ATCC 8368 / DSM 20162 / CCUG 35730 / CIP 100753 / JCM 10117 / KCTC 9821 / NBRC 16120 / NCIMB 702349 / NCTC 13040)</name>
    <name type="common">Corynebacterium paurometabolum</name>
    <dbReference type="NCBI Taxonomy" id="521096"/>
    <lineage>
        <taxon>Bacteria</taxon>
        <taxon>Bacillati</taxon>
        <taxon>Actinomycetota</taxon>
        <taxon>Actinomycetes</taxon>
        <taxon>Mycobacteriales</taxon>
        <taxon>Tsukamurellaceae</taxon>
        <taxon>Tsukamurella</taxon>
    </lineage>
</organism>
<dbReference type="Proteomes" id="UP000001213">
    <property type="component" value="Chromosome"/>
</dbReference>